<protein>
    <submittedName>
        <fullName evidence="2">Class I SAM-dependent methyltransferase</fullName>
    </submittedName>
</protein>
<accession>A0A7J4L0T2</accession>
<comment type="caution">
    <text evidence="2">The sequence shown here is derived from an EMBL/GenBank/DDBJ whole genome shotgun (WGS) entry which is preliminary data.</text>
</comment>
<dbReference type="Gene3D" id="3.40.50.150">
    <property type="entry name" value="Vaccinia Virus protein VP39"/>
    <property type="match status" value="1"/>
</dbReference>
<dbReference type="GO" id="GO:0032259">
    <property type="term" value="P:methylation"/>
    <property type="evidence" value="ECO:0007669"/>
    <property type="project" value="UniProtKB-KW"/>
</dbReference>
<reference evidence="3" key="3">
    <citation type="submission" date="2021-05" db="EMBL/GenBank/DDBJ databases">
        <title>Protein family content uncovers lineage relationships and bacterial pathway maintenance mechanisms in DPANN archaea.</title>
        <authorList>
            <person name="Castelle C.J."/>
            <person name="Meheust R."/>
            <person name="Jaffe A.L."/>
            <person name="Seitz K."/>
            <person name="Gong X."/>
            <person name="Baker B.J."/>
            <person name="Banfield J.F."/>
        </authorList>
    </citation>
    <scope>NUCLEOTIDE SEQUENCE</scope>
    <source>
        <strain evidence="3">RIFCSPLOWO2_01_FULL_43_13</strain>
    </source>
</reference>
<evidence type="ECO:0000259" key="1">
    <source>
        <dbReference type="Pfam" id="PF13847"/>
    </source>
</evidence>
<name>A0A7J4L0T2_9ARCH</name>
<reference evidence="2" key="1">
    <citation type="journal article" date="2020" name="bioRxiv">
        <title>A rank-normalized archaeal taxonomy based on genome phylogeny resolves widespread incomplete and uneven classifications.</title>
        <authorList>
            <person name="Rinke C."/>
            <person name="Chuvochina M."/>
            <person name="Mussig A.J."/>
            <person name="Chaumeil P.-A."/>
            <person name="Waite D.W."/>
            <person name="Whitman W.B."/>
            <person name="Parks D.H."/>
            <person name="Hugenholtz P."/>
        </authorList>
    </citation>
    <scope>NUCLEOTIDE SEQUENCE</scope>
    <source>
        <strain evidence="2">UBA10036</strain>
    </source>
</reference>
<feature type="domain" description="Methyltransferase" evidence="1">
    <location>
        <begin position="74"/>
        <end position="198"/>
    </location>
</feature>
<dbReference type="InterPro" id="IPR050508">
    <property type="entry name" value="Methyltransf_Superfamily"/>
</dbReference>
<organism evidence="2 4">
    <name type="scientific">Candidatus Iainarchaeum sp</name>
    <dbReference type="NCBI Taxonomy" id="3101447"/>
    <lineage>
        <taxon>Archaea</taxon>
        <taxon>Candidatus Iainarchaeota</taxon>
        <taxon>Candidatus Iainarchaeia</taxon>
        <taxon>Candidatus Iainarchaeales</taxon>
        <taxon>Candidatus Iainarchaeaceae</taxon>
        <taxon>Candidatus Iainarchaeum</taxon>
    </lineage>
</organism>
<dbReference type="EMBL" id="DUFJ01000070">
    <property type="protein sequence ID" value="HIH33256.1"/>
    <property type="molecule type" value="Genomic_DNA"/>
</dbReference>
<dbReference type="SUPFAM" id="SSF53335">
    <property type="entry name" value="S-adenosyl-L-methionine-dependent methyltransferases"/>
    <property type="match status" value="1"/>
</dbReference>
<keyword evidence="2" id="KW-0489">Methyltransferase</keyword>
<dbReference type="InterPro" id="IPR029063">
    <property type="entry name" value="SAM-dependent_MTases_sf"/>
</dbReference>
<dbReference type="Pfam" id="PF13847">
    <property type="entry name" value="Methyltransf_31"/>
    <property type="match status" value="1"/>
</dbReference>
<sequence length="237" mass="26714">MKIRKASKNQGNLFTRDKKLRGLDYRTRLSNRTLGFAARRGKDISSHETADFGRTLNKYYRIFKALNQHLGSVKDKTILHFGSSTGVLTKHLQNRRAIAIGLDTSPEALDIAKLAKNKRLVKATAKLRGSAHKYLPFRDNSIDCIVSDHFLYSDYAELEGRSASGDNFPSRVLNSNLAMAEVFRVLKPNGIIVLHDFVVWPGFEFGVGQESSFKHFTDKLGFEILEAGDDIIVLRKK</sequence>
<keyword evidence="2" id="KW-0808">Transferase</keyword>
<evidence type="ECO:0000313" key="3">
    <source>
        <dbReference type="EMBL" id="MBS3058308.1"/>
    </source>
</evidence>
<gene>
    <name evidence="2" type="ORF">HA227_03310</name>
    <name evidence="3" type="ORF">J4478_02815</name>
</gene>
<dbReference type="InterPro" id="IPR025714">
    <property type="entry name" value="Methyltranfer_dom"/>
</dbReference>
<evidence type="ECO:0000313" key="4">
    <source>
        <dbReference type="Proteomes" id="UP000527315"/>
    </source>
</evidence>
<dbReference type="AlphaFoldDB" id="A0A7J4L0T2"/>
<proteinExistence type="predicted"/>
<dbReference type="CDD" id="cd02440">
    <property type="entry name" value="AdoMet_MTases"/>
    <property type="match status" value="1"/>
</dbReference>
<dbReference type="GO" id="GO:0008168">
    <property type="term" value="F:methyltransferase activity"/>
    <property type="evidence" value="ECO:0007669"/>
    <property type="project" value="UniProtKB-KW"/>
</dbReference>
<dbReference type="Proteomes" id="UP000527315">
    <property type="component" value="Unassembled WGS sequence"/>
</dbReference>
<evidence type="ECO:0000313" key="2">
    <source>
        <dbReference type="EMBL" id="HIH33256.1"/>
    </source>
</evidence>
<dbReference type="Proteomes" id="UP000680185">
    <property type="component" value="Unassembled WGS sequence"/>
</dbReference>
<reference evidence="3" key="2">
    <citation type="submission" date="2021-03" db="EMBL/GenBank/DDBJ databases">
        <authorList>
            <person name="Jaffe A."/>
        </authorList>
    </citation>
    <scope>NUCLEOTIDE SEQUENCE</scope>
    <source>
        <strain evidence="3">RIFCSPLOWO2_01_FULL_43_13</strain>
    </source>
</reference>
<dbReference type="EMBL" id="JAGVWB010000019">
    <property type="protein sequence ID" value="MBS3058308.1"/>
    <property type="molecule type" value="Genomic_DNA"/>
</dbReference>
<dbReference type="PANTHER" id="PTHR42912">
    <property type="entry name" value="METHYLTRANSFERASE"/>
    <property type="match status" value="1"/>
</dbReference>
<dbReference type="PANTHER" id="PTHR42912:SF93">
    <property type="entry name" value="N6-ADENOSINE-METHYLTRANSFERASE TMT1A"/>
    <property type="match status" value="1"/>
</dbReference>